<feature type="region of interest" description="Disordered" evidence="1">
    <location>
        <begin position="1"/>
        <end position="25"/>
    </location>
</feature>
<evidence type="ECO:0008006" key="4">
    <source>
        <dbReference type="Google" id="ProtNLM"/>
    </source>
</evidence>
<name>A0A853JD04_9GAMM</name>
<organism evidence="2 3">
    <name type="scientific">Luteimonas salinisoli</name>
    <dbReference type="NCBI Taxonomy" id="2752307"/>
    <lineage>
        <taxon>Bacteria</taxon>
        <taxon>Pseudomonadati</taxon>
        <taxon>Pseudomonadota</taxon>
        <taxon>Gammaproteobacteria</taxon>
        <taxon>Lysobacterales</taxon>
        <taxon>Lysobacteraceae</taxon>
        <taxon>Luteimonas</taxon>
    </lineage>
</organism>
<evidence type="ECO:0000256" key="1">
    <source>
        <dbReference type="SAM" id="MobiDB-lite"/>
    </source>
</evidence>
<dbReference type="RefSeq" id="WP_180678511.1">
    <property type="nucleotide sequence ID" value="NZ_JACCKA010000060.1"/>
</dbReference>
<reference evidence="2 3" key="1">
    <citation type="submission" date="2020-07" db="EMBL/GenBank/DDBJ databases">
        <title>Luteimonas sp. SJ-92.</title>
        <authorList>
            <person name="Huang X.-X."/>
            <person name="Xu L."/>
            <person name="Sun J.-Q."/>
        </authorList>
    </citation>
    <scope>NUCLEOTIDE SEQUENCE [LARGE SCALE GENOMIC DNA]</scope>
    <source>
        <strain evidence="2 3">SJ-92</strain>
    </source>
</reference>
<sequence>MARAREASTSGPLAGRPGLPDEGTLRSLRAQARRLTRTDADAEDLLQDVLLAALQAGRAEPAWLAGVLRRQAAMTVRTAVRRRRRERAVAEAVPVEAAGPGDALGLERGVVLLLPRLPPAARRVAELALHGLGAAEIRWLLGIPATAFRQRVGTIRRVVAALPPEPRGAVRALAHVPAGGGRLRSGPLRRALKAAMRGVGALGTHDADGHLLLIAARAHVPPPGGNG</sequence>
<dbReference type="GO" id="GO:0006352">
    <property type="term" value="P:DNA-templated transcription initiation"/>
    <property type="evidence" value="ECO:0007669"/>
    <property type="project" value="InterPro"/>
</dbReference>
<comment type="caution">
    <text evidence="2">The sequence shown here is derived from an EMBL/GenBank/DDBJ whole genome shotgun (WGS) entry which is preliminary data.</text>
</comment>
<dbReference type="Gene3D" id="1.10.1740.10">
    <property type="match status" value="1"/>
</dbReference>
<evidence type="ECO:0000313" key="2">
    <source>
        <dbReference type="EMBL" id="NZA26725.1"/>
    </source>
</evidence>
<dbReference type="Proteomes" id="UP000578091">
    <property type="component" value="Unassembled WGS sequence"/>
</dbReference>
<dbReference type="SUPFAM" id="SSF88946">
    <property type="entry name" value="Sigma2 domain of RNA polymerase sigma factors"/>
    <property type="match status" value="1"/>
</dbReference>
<accession>A0A853JD04</accession>
<proteinExistence type="predicted"/>
<gene>
    <name evidence="2" type="ORF">H0E84_10030</name>
</gene>
<dbReference type="AlphaFoldDB" id="A0A853JD04"/>
<protein>
    <recommendedName>
        <fullName evidence="4">RNA polymerase sigma factor</fullName>
    </recommendedName>
</protein>
<dbReference type="GO" id="GO:0003700">
    <property type="term" value="F:DNA-binding transcription factor activity"/>
    <property type="evidence" value="ECO:0007669"/>
    <property type="project" value="InterPro"/>
</dbReference>
<evidence type="ECO:0000313" key="3">
    <source>
        <dbReference type="Proteomes" id="UP000578091"/>
    </source>
</evidence>
<dbReference type="EMBL" id="JACCKA010000060">
    <property type="protein sequence ID" value="NZA26725.1"/>
    <property type="molecule type" value="Genomic_DNA"/>
</dbReference>
<dbReference type="InterPro" id="IPR013325">
    <property type="entry name" value="RNA_pol_sigma_r2"/>
</dbReference>
<keyword evidence="3" id="KW-1185">Reference proteome</keyword>